<evidence type="ECO:0008006" key="3">
    <source>
        <dbReference type="Google" id="ProtNLM"/>
    </source>
</evidence>
<gene>
    <name evidence="1" type="ORF">DVH24_028116</name>
</gene>
<comment type="caution">
    <text evidence="1">The sequence shown here is derived from an EMBL/GenBank/DDBJ whole genome shotgun (WGS) entry which is preliminary data.</text>
</comment>
<name>A0A498HAD8_MALDO</name>
<protein>
    <recommendedName>
        <fullName evidence="3">Fatty acid desaturase domain-containing protein</fullName>
    </recommendedName>
</protein>
<accession>A0A498HAD8</accession>
<organism evidence="1 2">
    <name type="scientific">Malus domestica</name>
    <name type="common">Apple</name>
    <name type="synonym">Pyrus malus</name>
    <dbReference type="NCBI Taxonomy" id="3750"/>
    <lineage>
        <taxon>Eukaryota</taxon>
        <taxon>Viridiplantae</taxon>
        <taxon>Streptophyta</taxon>
        <taxon>Embryophyta</taxon>
        <taxon>Tracheophyta</taxon>
        <taxon>Spermatophyta</taxon>
        <taxon>Magnoliopsida</taxon>
        <taxon>eudicotyledons</taxon>
        <taxon>Gunneridae</taxon>
        <taxon>Pentapetalae</taxon>
        <taxon>rosids</taxon>
        <taxon>fabids</taxon>
        <taxon>Rosales</taxon>
        <taxon>Rosaceae</taxon>
        <taxon>Amygdaloideae</taxon>
        <taxon>Maleae</taxon>
        <taxon>Malus</taxon>
    </lineage>
</organism>
<reference evidence="1 2" key="1">
    <citation type="submission" date="2018-10" db="EMBL/GenBank/DDBJ databases">
        <title>A high-quality apple genome assembly.</title>
        <authorList>
            <person name="Hu J."/>
        </authorList>
    </citation>
    <scope>NUCLEOTIDE SEQUENCE [LARGE SCALE GENOMIC DNA]</scope>
    <source>
        <strain evidence="2">cv. HFTH1</strain>
        <tissue evidence="1">Young leaf</tissue>
    </source>
</reference>
<proteinExistence type="predicted"/>
<dbReference type="EMBL" id="RDQH01000343">
    <property type="protein sequence ID" value="RXH67969.1"/>
    <property type="molecule type" value="Genomic_DNA"/>
</dbReference>
<keyword evidence="2" id="KW-1185">Reference proteome</keyword>
<dbReference type="AlphaFoldDB" id="A0A498HAD8"/>
<dbReference type="STRING" id="3750.A0A498HAD8"/>
<sequence>MATLFGLLAHGEGWHNNHHAFEYSARQGILQAVGLVTDVKLPAKSQKKRKALYNKISKKNA</sequence>
<evidence type="ECO:0000313" key="2">
    <source>
        <dbReference type="Proteomes" id="UP000290289"/>
    </source>
</evidence>
<dbReference type="Proteomes" id="UP000290289">
    <property type="component" value="Chromosome 17"/>
</dbReference>
<evidence type="ECO:0000313" key="1">
    <source>
        <dbReference type="EMBL" id="RXH67969.1"/>
    </source>
</evidence>